<evidence type="ECO:0000313" key="1">
    <source>
        <dbReference type="EMBL" id="NVN32129.1"/>
    </source>
</evidence>
<organism evidence="1 2">
    <name type="scientific">Endobacter medicaginis</name>
    <dbReference type="NCBI Taxonomy" id="1181271"/>
    <lineage>
        <taxon>Bacteria</taxon>
        <taxon>Pseudomonadati</taxon>
        <taxon>Pseudomonadota</taxon>
        <taxon>Alphaproteobacteria</taxon>
        <taxon>Acetobacterales</taxon>
        <taxon>Acetobacteraceae</taxon>
        <taxon>Endobacter</taxon>
    </lineage>
</organism>
<reference evidence="1 2" key="1">
    <citation type="submission" date="2020-06" db="EMBL/GenBank/DDBJ databases">
        <title>Description of novel acetic acid bacteria.</title>
        <authorList>
            <person name="Sombolestani A."/>
        </authorList>
    </citation>
    <scope>NUCLEOTIDE SEQUENCE [LARGE SCALE GENOMIC DNA]</scope>
    <source>
        <strain evidence="1 2">LMG 26838</strain>
    </source>
</reference>
<dbReference type="RefSeq" id="WP_176626852.1">
    <property type="nucleotide sequence ID" value="NZ_JABXXQ010000659.1"/>
</dbReference>
<sequence length="231" mass="24536">PPPAPARLDRATGIGWRMFCNDRLGCCTIAALANAIVQRTQLGGGTPLVMDDATVEHCYGIVGGYVPGRPETDAGAVETDVLGWFAREGVRLRPQGVECGVWARLAAGDREAIRQAVQLFGSAYLGLDLPRRAQTQTVWEPVAGDDALDRPGSWGGHAVLVAGYDEAEVSLITWGGVQKASWAFLDRYCDEAYAVFAPGEWLGPRGTSPGDLDFATLAGDLRALGQVGAHQ</sequence>
<protein>
    <recommendedName>
        <fullName evidence="3">Peptidase C39-like domain-containing protein</fullName>
    </recommendedName>
</protein>
<gene>
    <name evidence="1" type="ORF">HUK83_17535</name>
</gene>
<name>A0A850NV61_9PROT</name>
<dbReference type="Proteomes" id="UP000565205">
    <property type="component" value="Unassembled WGS sequence"/>
</dbReference>
<evidence type="ECO:0008006" key="3">
    <source>
        <dbReference type="Google" id="ProtNLM"/>
    </source>
</evidence>
<feature type="non-terminal residue" evidence="1">
    <location>
        <position position="1"/>
    </location>
</feature>
<accession>A0A850NV61</accession>
<proteinExistence type="predicted"/>
<comment type="caution">
    <text evidence="1">The sequence shown here is derived from an EMBL/GenBank/DDBJ whole genome shotgun (WGS) entry which is preliminary data.</text>
</comment>
<dbReference type="AlphaFoldDB" id="A0A850NV61"/>
<evidence type="ECO:0000313" key="2">
    <source>
        <dbReference type="Proteomes" id="UP000565205"/>
    </source>
</evidence>
<dbReference type="EMBL" id="JABXXQ010000659">
    <property type="protein sequence ID" value="NVN32129.1"/>
    <property type="molecule type" value="Genomic_DNA"/>
</dbReference>